<feature type="signal peptide" evidence="1">
    <location>
        <begin position="1"/>
        <end position="17"/>
    </location>
</feature>
<organism evidence="2 3">
    <name type="scientific">Stachybotrys chartarum (strain CBS 109288 / IBT 7711)</name>
    <name type="common">Toxic black mold</name>
    <name type="synonym">Stilbospora chartarum</name>
    <dbReference type="NCBI Taxonomy" id="1280523"/>
    <lineage>
        <taxon>Eukaryota</taxon>
        <taxon>Fungi</taxon>
        <taxon>Dikarya</taxon>
        <taxon>Ascomycota</taxon>
        <taxon>Pezizomycotina</taxon>
        <taxon>Sordariomycetes</taxon>
        <taxon>Hypocreomycetidae</taxon>
        <taxon>Hypocreales</taxon>
        <taxon>Stachybotryaceae</taxon>
        <taxon>Stachybotrys</taxon>
    </lineage>
</organism>
<proteinExistence type="predicted"/>
<name>A0A084B7D0_STACB</name>
<evidence type="ECO:0000313" key="2">
    <source>
        <dbReference type="EMBL" id="KEY73459.1"/>
    </source>
</evidence>
<dbReference type="OrthoDB" id="2349272at2759"/>
<evidence type="ECO:0000313" key="3">
    <source>
        <dbReference type="Proteomes" id="UP000028045"/>
    </source>
</evidence>
<protein>
    <submittedName>
        <fullName evidence="2">Uncharacterized protein</fullName>
    </submittedName>
</protein>
<keyword evidence="3" id="KW-1185">Reference proteome</keyword>
<dbReference type="AlphaFoldDB" id="A0A084B7D0"/>
<dbReference type="EMBL" id="KL647836">
    <property type="protein sequence ID" value="KEY73459.1"/>
    <property type="molecule type" value="Genomic_DNA"/>
</dbReference>
<keyword evidence="1" id="KW-0732">Signal</keyword>
<sequence length="202" mass="21839">MHFHVFAALGMAAVATAQLSAVPIIRHIAPGTNCTDATSECRTPEQSAPWIAQSMADHGIYSVSQMAAVIALMAFESVDFTFKRNQFPGRPGQGTANMQMPAFNLEYAKSLDGVKDQVADMASVEGLTDEELDGILDLVVPDEYNFGSGAWFLTSECAPEVRAQLDENIDTGFDAYMACVGVEVTEDRLAYLERAKEAFGLV</sequence>
<evidence type="ECO:0000256" key="1">
    <source>
        <dbReference type="SAM" id="SignalP"/>
    </source>
</evidence>
<dbReference type="HOGENOM" id="CLU_071125_1_0_1"/>
<reference evidence="2 3" key="1">
    <citation type="journal article" date="2014" name="BMC Genomics">
        <title>Comparative genome sequencing reveals chemotype-specific gene clusters in the toxigenic black mold Stachybotrys.</title>
        <authorList>
            <person name="Semeiks J."/>
            <person name="Borek D."/>
            <person name="Otwinowski Z."/>
            <person name="Grishin N.V."/>
        </authorList>
    </citation>
    <scope>NUCLEOTIDE SEQUENCE [LARGE SCALE GENOMIC DNA]</scope>
    <source>
        <strain evidence="3">CBS 109288 / IBT 7711</strain>
    </source>
</reference>
<gene>
    <name evidence="2" type="ORF">S7711_07486</name>
</gene>
<accession>A0A084B7D0</accession>
<dbReference type="Proteomes" id="UP000028045">
    <property type="component" value="Unassembled WGS sequence"/>
</dbReference>
<feature type="chain" id="PRO_5001771828" evidence="1">
    <location>
        <begin position="18"/>
        <end position="202"/>
    </location>
</feature>